<accession>W7BA48</accession>
<evidence type="ECO:0000256" key="1">
    <source>
        <dbReference type="SAM" id="Phobius"/>
    </source>
</evidence>
<dbReference type="PATRIC" id="fig|1265820.5.peg.3715"/>
<comment type="caution">
    <text evidence="2">The sequence shown here is derived from an EMBL/GenBank/DDBJ whole genome shotgun (WGS) entry which is preliminary data.</text>
</comment>
<dbReference type="EMBL" id="AODE01000056">
    <property type="protein sequence ID" value="EUJ24209.1"/>
    <property type="molecule type" value="Genomic_DNA"/>
</dbReference>
<dbReference type="AlphaFoldDB" id="W7BA48"/>
<name>W7BA48_9LIST</name>
<keyword evidence="3" id="KW-1185">Reference proteome</keyword>
<dbReference type="Proteomes" id="UP000019254">
    <property type="component" value="Unassembled WGS sequence"/>
</dbReference>
<sequence length="107" mass="12443">MLLFFTARLIFFVDFFLLLFLIFLMARLTFFTVFLMAFVTFFTPFLMLLPSFFAAFFGFVFDFLRFFLEPIHKMTARIGIGVRVVTAINVAVLTPWVIEGTSVRIGL</sequence>
<keyword evidence="1" id="KW-0812">Transmembrane</keyword>
<reference evidence="2 3" key="1">
    <citation type="journal article" date="2014" name="Int. J. Syst. Evol. Microbiol.">
        <title>Listeria floridensis sp. nov., Listeria aquatica sp. nov., Listeria cornellensis sp. nov., Listeria riparia sp. nov. and Listeria grandensis sp. nov., from agricultural and natural environments.</title>
        <authorList>
            <person name="den Bakker H.C."/>
            <person name="Warchocki S."/>
            <person name="Wright E.M."/>
            <person name="Allred A.F."/>
            <person name="Ahlstrom C."/>
            <person name="Manuel C.S."/>
            <person name="Stasiewicz M.J."/>
            <person name="Burrell A."/>
            <person name="Roof S."/>
            <person name="Strawn L."/>
            <person name="Fortes E.D."/>
            <person name="Nightingale K.K."/>
            <person name="Kephart D."/>
            <person name="Wiedmann M."/>
        </authorList>
    </citation>
    <scope>NUCLEOTIDE SEQUENCE [LARGE SCALE GENOMIC DNA]</scope>
    <source>
        <strain evidence="3">FSL F6-969</strain>
    </source>
</reference>
<gene>
    <name evidence="2" type="ORF">PCORN_18871</name>
</gene>
<feature type="transmembrane region" description="Helical" evidence="1">
    <location>
        <begin position="80"/>
        <end position="98"/>
    </location>
</feature>
<feature type="transmembrane region" description="Helical" evidence="1">
    <location>
        <begin position="45"/>
        <end position="68"/>
    </location>
</feature>
<protein>
    <submittedName>
        <fullName evidence="2">Uncharacterized protein</fullName>
    </submittedName>
</protein>
<evidence type="ECO:0000313" key="2">
    <source>
        <dbReference type="EMBL" id="EUJ24209.1"/>
    </source>
</evidence>
<keyword evidence="1" id="KW-1133">Transmembrane helix</keyword>
<organism evidence="2 3">
    <name type="scientific">Listeria cornellensis FSL F6-0969</name>
    <dbReference type="NCBI Taxonomy" id="1265820"/>
    <lineage>
        <taxon>Bacteria</taxon>
        <taxon>Bacillati</taxon>
        <taxon>Bacillota</taxon>
        <taxon>Bacilli</taxon>
        <taxon>Bacillales</taxon>
        <taxon>Listeriaceae</taxon>
        <taxon>Listeria</taxon>
    </lineage>
</organism>
<evidence type="ECO:0000313" key="3">
    <source>
        <dbReference type="Proteomes" id="UP000019254"/>
    </source>
</evidence>
<proteinExistence type="predicted"/>
<feature type="transmembrane region" description="Helical" evidence="1">
    <location>
        <begin position="12"/>
        <end position="39"/>
    </location>
</feature>
<keyword evidence="1" id="KW-0472">Membrane</keyword>